<dbReference type="InterPro" id="IPR002563">
    <property type="entry name" value="Flavin_Rdtase-like_dom"/>
</dbReference>
<proteinExistence type="inferred from homology"/>
<protein>
    <submittedName>
        <fullName evidence="4">Flavin reductase family protein</fullName>
    </submittedName>
</protein>
<dbReference type="RefSeq" id="WP_275277742.1">
    <property type="nucleotide sequence ID" value="NZ_CP119108.1"/>
</dbReference>
<sequence length="167" mass="18067">MITVAEIDAEHLRTVMSHFATGVVVITGIDEVGEPAGMTAQSFVSLSLDPPLVMVSPARDSKSWGRIAAGGRFAINVLGGHQHELSSRFAQHRDDKFSGVRWLPGQLGLPLLDGAIAHIECEIADVFPGGDHYIAVGHVRTLNSVVDDPEPLLFFRAGYRSLDRKGR</sequence>
<keyword evidence="5" id="KW-1185">Reference proteome</keyword>
<gene>
    <name evidence="4" type="ORF">PU630_14380</name>
</gene>
<evidence type="ECO:0000256" key="2">
    <source>
        <dbReference type="ARBA" id="ARBA00023002"/>
    </source>
</evidence>
<evidence type="ECO:0000313" key="4">
    <source>
        <dbReference type="EMBL" id="WEG08414.1"/>
    </source>
</evidence>
<name>A0ABY8BW78_9MICO</name>
<dbReference type="PANTHER" id="PTHR30466">
    <property type="entry name" value="FLAVIN REDUCTASE"/>
    <property type="match status" value="1"/>
</dbReference>
<dbReference type="InterPro" id="IPR050268">
    <property type="entry name" value="NADH-dep_flavin_reductase"/>
</dbReference>
<dbReference type="EMBL" id="CP119108">
    <property type="protein sequence ID" value="WEG08414.1"/>
    <property type="molecule type" value="Genomic_DNA"/>
</dbReference>
<dbReference type="SMART" id="SM00903">
    <property type="entry name" value="Flavin_Reduct"/>
    <property type="match status" value="1"/>
</dbReference>
<dbReference type="InterPro" id="IPR012349">
    <property type="entry name" value="Split_barrel_FMN-bd"/>
</dbReference>
<dbReference type="Pfam" id="PF01613">
    <property type="entry name" value="Flavin_Reduct"/>
    <property type="match status" value="1"/>
</dbReference>
<organism evidence="4 5">
    <name type="scientific">Microbacterium horticulturae</name>
    <dbReference type="NCBI Taxonomy" id="3028316"/>
    <lineage>
        <taxon>Bacteria</taxon>
        <taxon>Bacillati</taxon>
        <taxon>Actinomycetota</taxon>
        <taxon>Actinomycetes</taxon>
        <taxon>Micrococcales</taxon>
        <taxon>Microbacteriaceae</taxon>
        <taxon>Microbacterium</taxon>
    </lineage>
</organism>
<dbReference type="PANTHER" id="PTHR30466:SF11">
    <property type="entry name" value="FLAVIN-DEPENDENT MONOOXYGENASE, REDUCTASE SUBUNIT HSAB"/>
    <property type="match status" value="1"/>
</dbReference>
<dbReference type="Proteomes" id="UP001214553">
    <property type="component" value="Chromosome"/>
</dbReference>
<dbReference type="SUPFAM" id="SSF50475">
    <property type="entry name" value="FMN-binding split barrel"/>
    <property type="match status" value="1"/>
</dbReference>
<evidence type="ECO:0000313" key="5">
    <source>
        <dbReference type="Proteomes" id="UP001214553"/>
    </source>
</evidence>
<evidence type="ECO:0000259" key="3">
    <source>
        <dbReference type="SMART" id="SM00903"/>
    </source>
</evidence>
<dbReference type="Gene3D" id="2.30.110.10">
    <property type="entry name" value="Electron Transport, Fmn-binding Protein, Chain A"/>
    <property type="match status" value="1"/>
</dbReference>
<feature type="domain" description="Flavin reductase like" evidence="3">
    <location>
        <begin position="16"/>
        <end position="161"/>
    </location>
</feature>
<keyword evidence="2" id="KW-0560">Oxidoreductase</keyword>
<reference evidence="4 5" key="1">
    <citation type="submission" date="2023-03" db="EMBL/GenBank/DDBJ databases">
        <title>Genome sequence of Microbacterium sp. KACC 23027.</title>
        <authorList>
            <person name="Kim S."/>
            <person name="Heo J."/>
            <person name="Kwon S.-W."/>
        </authorList>
    </citation>
    <scope>NUCLEOTIDE SEQUENCE [LARGE SCALE GENOMIC DNA]</scope>
    <source>
        <strain evidence="4 5">KACC 23027</strain>
    </source>
</reference>
<comment type="similarity">
    <text evidence="1">Belongs to the non-flavoprotein flavin reductase family.</text>
</comment>
<evidence type="ECO:0000256" key="1">
    <source>
        <dbReference type="ARBA" id="ARBA00008898"/>
    </source>
</evidence>
<accession>A0ABY8BW78</accession>